<keyword evidence="5" id="KW-1185">Reference proteome</keyword>
<evidence type="ECO:0000256" key="2">
    <source>
        <dbReference type="SAM" id="MobiDB-lite"/>
    </source>
</evidence>
<evidence type="ECO:0000256" key="3">
    <source>
        <dbReference type="SAM" id="Phobius"/>
    </source>
</evidence>
<feature type="region of interest" description="Disordered" evidence="2">
    <location>
        <begin position="2218"/>
        <end position="2250"/>
    </location>
</feature>
<proteinExistence type="predicted"/>
<dbReference type="InterPro" id="IPR026202">
    <property type="entry name" value="GOLGB1"/>
</dbReference>
<keyword evidence="1" id="KW-0175">Coiled coil</keyword>
<feature type="coiled-coil region" evidence="1">
    <location>
        <begin position="216"/>
        <end position="438"/>
    </location>
</feature>
<name>W5KF66_ASTMX</name>
<feature type="region of interest" description="Disordered" evidence="2">
    <location>
        <begin position="612"/>
        <end position="694"/>
    </location>
</feature>
<dbReference type="Proteomes" id="UP000018467">
    <property type="component" value="Unassembled WGS sequence"/>
</dbReference>
<feature type="coiled-coil region" evidence="1">
    <location>
        <begin position="786"/>
        <end position="1048"/>
    </location>
</feature>
<keyword evidence="3" id="KW-0812">Transmembrane</keyword>
<dbReference type="PANTHER" id="PTHR18887">
    <property type="entry name" value="GOLGI-ASSOCIATED PROTEIN GCP360-RELATED"/>
    <property type="match status" value="1"/>
</dbReference>
<evidence type="ECO:0000256" key="1">
    <source>
        <dbReference type="SAM" id="Coils"/>
    </source>
</evidence>
<feature type="region of interest" description="Disordered" evidence="2">
    <location>
        <begin position="1"/>
        <end position="56"/>
    </location>
</feature>
<dbReference type="Ensembl" id="ENSAMXT00000006227.2">
    <property type="protein sequence ID" value="ENSAMXP00000006227.2"/>
    <property type="gene ID" value="ENSAMXG00000006063.2"/>
</dbReference>
<feature type="coiled-coil region" evidence="1">
    <location>
        <begin position="478"/>
        <end position="533"/>
    </location>
</feature>
<feature type="coiled-coil region" evidence="1">
    <location>
        <begin position="1320"/>
        <end position="1438"/>
    </location>
</feature>
<dbReference type="STRING" id="7994.ENSAMXP00000006227"/>
<dbReference type="GO" id="GO:0005801">
    <property type="term" value="C:cis-Golgi network"/>
    <property type="evidence" value="ECO:0007669"/>
    <property type="project" value="TreeGrafter"/>
</dbReference>
<organism evidence="4 5">
    <name type="scientific">Astyanax mexicanus</name>
    <name type="common">Blind cave fish</name>
    <name type="synonym">Astyanax fasciatus mexicanus</name>
    <dbReference type="NCBI Taxonomy" id="7994"/>
    <lineage>
        <taxon>Eukaryota</taxon>
        <taxon>Metazoa</taxon>
        <taxon>Chordata</taxon>
        <taxon>Craniata</taxon>
        <taxon>Vertebrata</taxon>
        <taxon>Euteleostomi</taxon>
        <taxon>Actinopterygii</taxon>
        <taxon>Neopterygii</taxon>
        <taxon>Teleostei</taxon>
        <taxon>Ostariophysi</taxon>
        <taxon>Characiformes</taxon>
        <taxon>Characoidei</taxon>
        <taxon>Acestrorhamphidae</taxon>
        <taxon>Acestrorhamphinae</taxon>
        <taxon>Astyanax</taxon>
    </lineage>
</organism>
<keyword evidence="3" id="KW-0472">Membrane</keyword>
<keyword evidence="3" id="KW-1133">Transmembrane helix</keyword>
<feature type="compositionally biased region" description="Acidic residues" evidence="2">
    <location>
        <begin position="632"/>
        <end position="641"/>
    </location>
</feature>
<feature type="region of interest" description="Disordered" evidence="2">
    <location>
        <begin position="118"/>
        <end position="138"/>
    </location>
</feature>
<dbReference type="Bgee" id="ENSAMXG00000006063">
    <property type="expression patterns" value="Expressed in olfactory epithelium and 14 other cell types or tissues"/>
</dbReference>
<evidence type="ECO:0000313" key="5">
    <source>
        <dbReference type="Proteomes" id="UP000018467"/>
    </source>
</evidence>
<feature type="region of interest" description="Disordered" evidence="2">
    <location>
        <begin position="1978"/>
        <end position="2007"/>
    </location>
</feature>
<dbReference type="GO" id="GO:0005793">
    <property type="term" value="C:endoplasmic reticulum-Golgi intermediate compartment"/>
    <property type="evidence" value="ECO:0007669"/>
    <property type="project" value="TreeGrafter"/>
</dbReference>
<dbReference type="HOGENOM" id="CLU_000379_0_0_1"/>
<reference evidence="5" key="1">
    <citation type="submission" date="2013-03" db="EMBL/GenBank/DDBJ databases">
        <authorList>
            <person name="Jeffery W."/>
            <person name="Warren W."/>
            <person name="Wilson R.K."/>
        </authorList>
    </citation>
    <scope>NUCLEOTIDE SEQUENCE</scope>
    <source>
        <strain evidence="5">female</strain>
    </source>
</reference>
<feature type="region of interest" description="Disordered" evidence="2">
    <location>
        <begin position="1473"/>
        <end position="1501"/>
    </location>
</feature>
<feature type="compositionally biased region" description="Polar residues" evidence="2">
    <location>
        <begin position="122"/>
        <end position="133"/>
    </location>
</feature>
<feature type="region of interest" description="Disordered" evidence="2">
    <location>
        <begin position="1792"/>
        <end position="1815"/>
    </location>
</feature>
<reference evidence="5" key="2">
    <citation type="journal article" date="2014" name="Nat. Commun.">
        <title>The cavefish genome reveals candidate genes for eye loss.</title>
        <authorList>
            <person name="McGaugh S.E."/>
            <person name="Gross J.B."/>
            <person name="Aken B."/>
            <person name="Blin M."/>
            <person name="Borowsky R."/>
            <person name="Chalopin D."/>
            <person name="Hinaux H."/>
            <person name="Jeffery W.R."/>
            <person name="Keene A."/>
            <person name="Ma L."/>
            <person name="Minx P."/>
            <person name="Murphy D."/>
            <person name="O'Quin K.E."/>
            <person name="Retaux S."/>
            <person name="Rohner N."/>
            <person name="Searle S.M."/>
            <person name="Stahl B.A."/>
            <person name="Tabin C."/>
            <person name="Volff J.N."/>
            <person name="Yoshizawa M."/>
            <person name="Warren W.C."/>
        </authorList>
    </citation>
    <scope>NUCLEOTIDE SEQUENCE [LARGE SCALE GENOMIC DNA]</scope>
    <source>
        <strain evidence="5">female</strain>
    </source>
</reference>
<sequence>MFSRLTQGVTSVLQELSGEERPDGDPQQDGLVPQPLSGGESFSEGPGPSEEVLERLSQTEQLVVQLKELIREKDSQLASAEKQMKDEKEQGEAKFTKLKLQAKAKMAALNKQISELKGKEGLNTSQTPDSSFTAPPEVEEELLQLKQKLIQEESANQNLQEQLRVAEQHLKEKEEDHAEQVRILQAVVKDKDVRFQEQILKHEEELVQLSSQASNEGELQQALRASQRRIEELEESLRSRSEVLEMLQQELNSADQQKQILTTQFREMELELTESHRLREEDRKQLVSSEQQLETLRASLEALENEREQAVSSVEAELVRRSSELEEVRARLERVEKEQSESAESEKEAEEGIKAGMEAELASLRTSLEASETQREEVTRTLEVEVERRVAELNHLQEKLDTVDREREEAWQVEREEITRLQVEMKSMRERLDAGREEQEAGMKAKQALEKLWRGLHSLTGSDGEEEGSIPVDPAQVLPVLEARLDHLREELQEREGRMSQITLTLETLQVQLDKSTAEGEEAVSRIQQLEQQLTRLQVPDESLGDQVTDLSVRDLDGADRAEAVDDYRSGATTHSEKVLTLEQQLIERERELSALREKLESAEQQGLQISTEGNAENIMGVTDSPKALPSPDDDAPEEETTLIAIETSGMSTSVLSSTAENESSPEIIGPQPESPGELKGTSSDEMVTSSDSDVAHSSWTLLEAINQDGGQEWPPQVQNLDALQLSTQSWEETTEEQVTSTCSMVAVESSSVVIRETVQVHISQQEANLLSTDSSSGQAFAHVLAEELQKRYSELLAELQQLKDTASEGEEKVHLLEEELKSLTAIKDEAVARAQRYEQDLMEAKAELQQEADHLTSERDQQSNATKVLEKKIEDLQMKTSSKDQEIQTLQADLEELQQKLAEKEGQARMLGAHMEEREQASSELEEKLIDLEAKIQQVSQEADFAKAALIDKATEVEDLQERLSMKEQEMMDLSDTMTAKLLQAGEEKFAISNEVKQLKEQMLELEKTWDDQQKVKADKIDEENEVINLRKENESLASEIATMKKDGEHVRRKLQAALVQRKELLKKIAGFEKAAEVGKQKDMVGDSTSYRTEESNQLEVQKLEASLQETRQVLVSKEESLTILEQKILNQDQALAEAQAEIKRLIEEAQSVSHKEQQMLQVEDNIRLQSQVASMESELETLQRKLQEAVDSRKDTLRKAKEKDRHHREQLRQQKEEYNDLQQRFEAGDEEKAELLNRLKDLESLLDSKEQLDKEKLLSVKEEPTTASENLEKPGAGDWVQEDWVDFAAPESENKPQRVHAEEVLPLQGTPEDYRASLNSLQEELKAEQAARVDLEIRLQESQASLTVKESVFLELSEELNALRVKEKQIDALSEELNYLREKCQQAEAHAEVLKAEVEEAAAVARASMSNAESPVATLQQEVDEFKQFLQSKNDEIVDLSQQLSEQSVLLQKMQETVLEKDHQIASLKEGLKAEQERSQKMESEIPQKQEEDKDNSAKLQQLQRKLQAALVSRKEALKENQSLKEELAAVEKMRSELRSKLENGEAELNKLRAEKDKLIEEVDRALLENQSLGATCESLKLAMDGLLNEKDQCQRQAESAKEEAKLAYRQMEEKVQGMKDEYETLLKSYENVSDEAERVRKVLEAARQERQESATKARAHEAAKLESERLAEEAQKEVDSVKDKMRKFAKAKQQKIMELEEENEKLREQIEKKEKKGNKEEDLVLKQQLEKVTSDLEALKANFDIVDAKRKSLGQECNDLKQNLAKEMERKSSETSGVVVEEEVVAQQSSHVFTQHQEDSSNSQSQTSHLEEAMVVREEREEQLKQLETALKVAENNLKELQEALTNEKATRAEQESLLNVELSSLKHHLQESTEREENLKEECIKRETQLQELHARLEAEKDDLEEQLMNQLAQVNGSIAGYQQEAADSRDRLADLKRELEKTERERAELEAAVASERDRAARLEEDRRQALRERAEAEAEAGKQRELEQKLKSAQRVKEGSQSRARQLEELLREKQLEVRQMQKDCIKYQERISELDKEVKALLLGKDEVGGELETARQEIANISEERKKLESEVTTLKAKLDMAQGQASQALADKAASEQLAQKCEAELKAEAERTLDEVRYRLGAELKQMELRLEQAYSDREREEEATLEARKVADKADRYAQDMQARLDESLARLAAFSRSMSSLQDDRDRVLDEAKQWENRFHSALQGKEAELREAESRAKDLSEQLQRESTQKEKLQSSLERLEKAEQQWQLEMSEAEKKHSESLAALEKERAELQERLTQTESSLAQTRSQCDSLEAETEGLRHRAKALEEAVGKLQGEANQARAEIKERETEERRMCLSLEQLETDLRLCKNLTEILQAELAEKEKREVDLLGEKEEAVTQAVEEARKDADGRAEEAEKQLEERRSAMRDLEERLHKAQEDASHSKARLDSFTKAMGSLQDDRDRVLGQYKQLEERHLQVMMEKDSLIQEAAAENNGLKEELRGLLAQRDDLHAENAKLAAQLHGYRDELKQVLTMKESQQKQLLSAQLERISVLEKERTEFQARIEVLEKEASVRKGPVVEREVLSQAGQGMVHDAPGAEVEKLREQLQAARKQISTLEETLESERDAQAAHSKELKELRWEGGILRTETETAEERVAELARDLVEMEQKLLAEREEAVQLKSQNQAFGQAMASLQDSRDQAISEAKELRLHLEESQKTGHSAAPSSSSGGEVWSLKNALSALQNDRERMVEQLQIQRVELDRLGSGELARLTETLEKERRKAGETEKKMKEQLKERDNQLKRDTQELENLKLERSDWQAQAELLKQQTLASLSERDQQVRQLSAMLEEARATGPKLLQEHAHRQGTIKVDSAPGGPMEHSEDYKAECFLLQRRLDEEVELRLRVEEQLSAARDHLTRFTQDEWHSGLQGNTSETSVLIEPPEGTVTRTRSGGPGLLRILRGAFCSRQRTPLLVSVYLLTVHILLLLCMGGYL</sequence>
<feature type="compositionally biased region" description="Polar residues" evidence="2">
    <location>
        <begin position="681"/>
        <end position="694"/>
    </location>
</feature>
<dbReference type="PANTHER" id="PTHR18887:SF2">
    <property type="entry name" value="GOLGIN SUBFAMILY B MEMBER 1"/>
    <property type="match status" value="1"/>
</dbReference>
<feature type="region of interest" description="Disordered" evidence="2">
    <location>
        <begin position="2397"/>
        <end position="2418"/>
    </location>
</feature>
<evidence type="ECO:0000313" key="4">
    <source>
        <dbReference type="Ensembl" id="ENSAMXP00000006227.2"/>
    </source>
</evidence>
<dbReference type="eggNOG" id="ENOG502QQZT">
    <property type="taxonomic scope" value="Eukaryota"/>
</dbReference>
<feature type="compositionally biased region" description="Polar residues" evidence="2">
    <location>
        <begin position="1792"/>
        <end position="1811"/>
    </location>
</feature>
<reference evidence="4" key="3">
    <citation type="submission" date="2025-08" db="UniProtKB">
        <authorList>
            <consortium name="Ensembl"/>
        </authorList>
    </citation>
    <scope>IDENTIFICATION</scope>
</reference>
<accession>W5KF66</accession>
<feature type="compositionally biased region" description="Basic and acidic residues" evidence="2">
    <location>
        <begin position="1473"/>
        <end position="1499"/>
    </location>
</feature>
<feature type="transmembrane region" description="Helical" evidence="3">
    <location>
        <begin position="2965"/>
        <end position="2985"/>
    </location>
</feature>
<dbReference type="GeneTree" id="ENSGT00730000111007"/>
<protein>
    <submittedName>
        <fullName evidence="4">Golgin B1</fullName>
    </submittedName>
</protein>
<dbReference type="GO" id="GO:0016020">
    <property type="term" value="C:membrane"/>
    <property type="evidence" value="ECO:0007669"/>
    <property type="project" value="TreeGrafter"/>
</dbReference>
<dbReference type="InParanoid" id="W5KF66"/>
<feature type="compositionally biased region" description="Polar residues" evidence="2">
    <location>
        <begin position="649"/>
        <end position="665"/>
    </location>
</feature>
<feature type="region of interest" description="Disordered" evidence="2">
    <location>
        <begin position="1198"/>
        <end position="1221"/>
    </location>
</feature>
<feature type="compositionally biased region" description="Polar residues" evidence="2">
    <location>
        <begin position="1"/>
        <end position="14"/>
    </location>
</feature>
<feature type="region of interest" description="Disordered" evidence="2">
    <location>
        <begin position="2771"/>
        <end position="2790"/>
    </location>
</feature>
<feature type="compositionally biased region" description="Low complexity" evidence="2">
    <location>
        <begin position="37"/>
        <end position="50"/>
    </location>
</feature>
<reference evidence="4" key="4">
    <citation type="submission" date="2025-09" db="UniProtKB">
        <authorList>
            <consortium name="Ensembl"/>
        </authorList>
    </citation>
    <scope>IDENTIFICATION</scope>
</reference>